<comment type="caution">
    <text evidence="7">The sequence shown here is derived from an EMBL/GenBank/DDBJ whole genome shotgun (WGS) entry which is preliminary data.</text>
</comment>
<dbReference type="Pfam" id="PF00249">
    <property type="entry name" value="Myb_DNA-binding"/>
    <property type="match status" value="1"/>
</dbReference>
<dbReference type="FunFam" id="1.10.10.60:FF:000007">
    <property type="entry name" value="Two-component response regulator"/>
    <property type="match status" value="1"/>
</dbReference>
<dbReference type="NCBIfam" id="TIGR01557">
    <property type="entry name" value="myb_SHAQKYF"/>
    <property type="match status" value="1"/>
</dbReference>
<keyword evidence="5" id="KW-0539">Nucleus</keyword>
<comment type="subcellular location">
    <subcellularLocation>
        <location evidence="1">Nucleus</location>
    </subcellularLocation>
</comment>
<dbReference type="InterPro" id="IPR006447">
    <property type="entry name" value="Myb_dom_plants"/>
</dbReference>
<dbReference type="InterPro" id="IPR025756">
    <property type="entry name" value="Myb_CC_LHEQLE"/>
</dbReference>
<sequence length="226" mass="25899">MQKKIRVVQTSMDGGSNIHPPPDFKLRRLRWTKQLHDQFIDAVTHLGGAEKATPKSVMLMMDVPGLNLYHLKSHLQKYRLGQSREQRLLPDCRKQVANYIKPAEISSLDFRLQLNESMTKMQTEIEVQRHLQLRIEAQAKYLQTVLKKAEESLAAGTDSVLIDSCLTSLERKEEDNDDDDGEVEEDNLCKLKIGASCSSIDQSPHPLFIETQLGKHKFQYELDLNK</sequence>
<dbReference type="AlphaFoldDB" id="A0A0K9PEZ0"/>
<gene>
    <name evidence="7" type="ORF">ZOSMA_289G00260</name>
</gene>
<proteinExistence type="predicted"/>
<dbReference type="InterPro" id="IPR009057">
    <property type="entry name" value="Homeodomain-like_sf"/>
</dbReference>
<evidence type="ECO:0000313" key="7">
    <source>
        <dbReference type="EMBL" id="KMZ66785.1"/>
    </source>
</evidence>
<organism evidence="7 8">
    <name type="scientific">Zostera marina</name>
    <name type="common">Eelgrass</name>
    <dbReference type="NCBI Taxonomy" id="29655"/>
    <lineage>
        <taxon>Eukaryota</taxon>
        <taxon>Viridiplantae</taxon>
        <taxon>Streptophyta</taxon>
        <taxon>Embryophyta</taxon>
        <taxon>Tracheophyta</taxon>
        <taxon>Spermatophyta</taxon>
        <taxon>Magnoliopsida</taxon>
        <taxon>Liliopsida</taxon>
        <taxon>Zosteraceae</taxon>
        <taxon>Zostera</taxon>
    </lineage>
</organism>
<dbReference type="Gene3D" id="1.10.10.60">
    <property type="entry name" value="Homeodomain-like"/>
    <property type="match status" value="1"/>
</dbReference>
<evidence type="ECO:0000256" key="4">
    <source>
        <dbReference type="ARBA" id="ARBA00023163"/>
    </source>
</evidence>
<dbReference type="Proteomes" id="UP000036987">
    <property type="component" value="Unassembled WGS sequence"/>
</dbReference>
<dbReference type="Pfam" id="PF14379">
    <property type="entry name" value="Myb_CC_LHEQLE"/>
    <property type="match status" value="1"/>
</dbReference>
<dbReference type="SMR" id="A0A0K9PEZ0"/>
<dbReference type="GO" id="GO:0003677">
    <property type="term" value="F:DNA binding"/>
    <property type="evidence" value="ECO:0007669"/>
    <property type="project" value="UniProtKB-KW"/>
</dbReference>
<dbReference type="OrthoDB" id="551907at2759"/>
<dbReference type="GO" id="GO:0005634">
    <property type="term" value="C:nucleus"/>
    <property type="evidence" value="ECO:0007669"/>
    <property type="project" value="UniProtKB-SubCell"/>
</dbReference>
<dbReference type="PANTHER" id="PTHR31499:SF11">
    <property type="entry name" value="MYB FAMILY TRANSCRIPTION FACTOR PHL8"/>
    <property type="match status" value="1"/>
</dbReference>
<keyword evidence="4" id="KW-0804">Transcription</keyword>
<name>A0A0K9PEZ0_ZOSMR</name>
<protein>
    <submittedName>
        <fullName evidence="7">Myb family transcription factor</fullName>
    </submittedName>
</protein>
<dbReference type="InterPro" id="IPR017930">
    <property type="entry name" value="Myb_dom"/>
</dbReference>
<dbReference type="PANTHER" id="PTHR31499">
    <property type="entry name" value="MYB FAMILY TRANSCRIPTION FACTOR PHL11"/>
    <property type="match status" value="1"/>
</dbReference>
<feature type="domain" description="HTH myb-type" evidence="6">
    <location>
        <begin position="23"/>
        <end position="83"/>
    </location>
</feature>
<dbReference type="SUPFAM" id="SSF46689">
    <property type="entry name" value="Homeodomain-like"/>
    <property type="match status" value="1"/>
</dbReference>
<dbReference type="PROSITE" id="PS51294">
    <property type="entry name" value="HTH_MYB"/>
    <property type="match status" value="1"/>
</dbReference>
<evidence type="ECO:0000256" key="5">
    <source>
        <dbReference type="ARBA" id="ARBA00023242"/>
    </source>
</evidence>
<dbReference type="GO" id="GO:0003700">
    <property type="term" value="F:DNA-binding transcription factor activity"/>
    <property type="evidence" value="ECO:0007669"/>
    <property type="project" value="InterPro"/>
</dbReference>
<dbReference type="InterPro" id="IPR001005">
    <property type="entry name" value="SANT/Myb"/>
</dbReference>
<keyword evidence="8" id="KW-1185">Reference proteome</keyword>
<accession>A0A0K9PEZ0</accession>
<evidence type="ECO:0000256" key="3">
    <source>
        <dbReference type="ARBA" id="ARBA00023125"/>
    </source>
</evidence>
<reference evidence="8" key="1">
    <citation type="journal article" date="2016" name="Nature">
        <title>The genome of the seagrass Zostera marina reveals angiosperm adaptation to the sea.</title>
        <authorList>
            <person name="Olsen J.L."/>
            <person name="Rouze P."/>
            <person name="Verhelst B."/>
            <person name="Lin Y.-C."/>
            <person name="Bayer T."/>
            <person name="Collen J."/>
            <person name="Dattolo E."/>
            <person name="De Paoli E."/>
            <person name="Dittami S."/>
            <person name="Maumus F."/>
            <person name="Michel G."/>
            <person name="Kersting A."/>
            <person name="Lauritano C."/>
            <person name="Lohaus R."/>
            <person name="Toepel M."/>
            <person name="Tonon T."/>
            <person name="Vanneste K."/>
            <person name="Amirebrahimi M."/>
            <person name="Brakel J."/>
            <person name="Bostroem C."/>
            <person name="Chovatia M."/>
            <person name="Grimwood J."/>
            <person name="Jenkins J.W."/>
            <person name="Jueterbock A."/>
            <person name="Mraz A."/>
            <person name="Stam W.T."/>
            <person name="Tice H."/>
            <person name="Bornberg-Bauer E."/>
            <person name="Green P.J."/>
            <person name="Pearson G.A."/>
            <person name="Procaccini G."/>
            <person name="Duarte C.M."/>
            <person name="Schmutz J."/>
            <person name="Reusch T.B.H."/>
            <person name="Van de Peer Y."/>
        </authorList>
    </citation>
    <scope>NUCLEOTIDE SEQUENCE [LARGE SCALE GENOMIC DNA]</scope>
    <source>
        <strain evidence="8">cv. Finnish</strain>
    </source>
</reference>
<keyword evidence="2" id="KW-0805">Transcription regulation</keyword>
<keyword evidence="3" id="KW-0238">DNA-binding</keyword>
<dbReference type="InterPro" id="IPR046955">
    <property type="entry name" value="PHR1-like"/>
</dbReference>
<evidence type="ECO:0000313" key="8">
    <source>
        <dbReference type="Proteomes" id="UP000036987"/>
    </source>
</evidence>
<evidence type="ECO:0000259" key="6">
    <source>
        <dbReference type="PROSITE" id="PS51294"/>
    </source>
</evidence>
<evidence type="ECO:0000256" key="2">
    <source>
        <dbReference type="ARBA" id="ARBA00023015"/>
    </source>
</evidence>
<dbReference type="EMBL" id="LFYR01000957">
    <property type="protein sequence ID" value="KMZ66785.1"/>
    <property type="molecule type" value="Genomic_DNA"/>
</dbReference>
<evidence type="ECO:0000256" key="1">
    <source>
        <dbReference type="ARBA" id="ARBA00004123"/>
    </source>
</evidence>